<evidence type="ECO:0000256" key="1">
    <source>
        <dbReference type="SAM" id="SignalP"/>
    </source>
</evidence>
<dbReference type="InterPro" id="IPR026444">
    <property type="entry name" value="Secre_tail"/>
</dbReference>
<dbReference type="Gene3D" id="2.60.40.10">
    <property type="entry name" value="Immunoglobulins"/>
    <property type="match status" value="1"/>
</dbReference>
<comment type="caution">
    <text evidence="2">The sequence shown here is derived from an EMBL/GenBank/DDBJ whole genome shotgun (WGS) entry which is preliminary data.</text>
</comment>
<dbReference type="Proteomes" id="UP000664795">
    <property type="component" value="Unassembled WGS sequence"/>
</dbReference>
<dbReference type="EMBL" id="JAFMYU010000007">
    <property type="protein sequence ID" value="MBO0931580.1"/>
    <property type="molecule type" value="Genomic_DNA"/>
</dbReference>
<gene>
    <name evidence="2" type="ORF">J2I48_11275</name>
</gene>
<keyword evidence="3" id="KW-1185">Reference proteome</keyword>
<protein>
    <submittedName>
        <fullName evidence="2">T9SS type A sorting domain-containing protein</fullName>
    </submittedName>
</protein>
<keyword evidence="1" id="KW-0732">Signal</keyword>
<name>A0A939G5U7_9BACT</name>
<feature type="signal peptide" evidence="1">
    <location>
        <begin position="1"/>
        <end position="18"/>
    </location>
</feature>
<feature type="chain" id="PRO_5036737865" evidence="1">
    <location>
        <begin position="19"/>
        <end position="431"/>
    </location>
</feature>
<dbReference type="RefSeq" id="WP_207335543.1">
    <property type="nucleotide sequence ID" value="NZ_JAFMYU010000007.1"/>
</dbReference>
<dbReference type="InterPro" id="IPR013783">
    <property type="entry name" value="Ig-like_fold"/>
</dbReference>
<dbReference type="AlphaFoldDB" id="A0A939G5U7"/>
<sequence>MRLLSLLCLLAVVSSTLAQPVLTKVNSTPYAQDQTLLVVVNQPTLRIGSNTRLVSSGDARITYGGGTLTNNGTLSLATGPLVFTGPVTYGGTGTATVVNLGVNGITGSSTLNSLFSVTGLATLRSNATLNANGQLYLRTDQFPNAAMMTEGVLTGTVQGLVTKATLTTGAVPYASMLSVNMSGSVMKYQWQQSATGSTWTDVPNATGATYAASVNAPVYYRCRLTTSNSSYDQPTPARLLDYTGTPASQRVCRSSRVVLTATLTGTRYEWYRNGQTVANRLIDVMGVQTGTTASSLTLVSVQTNATYYAKVFGANGSFAWSGPFAVEINGGCIANGGRLAATAEPTTPLTVRLMPNPIESGRLRATIWGAGGAPLHVQAIDLNGYVVNKQHWTTADYEQLVDLDMNAYPGGIYLLQVRSEGRTQTVRVLKQ</sequence>
<evidence type="ECO:0000313" key="2">
    <source>
        <dbReference type="EMBL" id="MBO0931580.1"/>
    </source>
</evidence>
<accession>A0A939G5U7</accession>
<evidence type="ECO:0000313" key="3">
    <source>
        <dbReference type="Proteomes" id="UP000664795"/>
    </source>
</evidence>
<reference evidence="2 3" key="1">
    <citation type="submission" date="2021-03" db="EMBL/GenBank/DDBJ databases">
        <title>Fibrella sp. HMF5036 genome sequencing and assembly.</title>
        <authorList>
            <person name="Kang H."/>
            <person name="Kim H."/>
            <person name="Bae S."/>
            <person name="Joh K."/>
        </authorList>
    </citation>
    <scope>NUCLEOTIDE SEQUENCE [LARGE SCALE GENOMIC DNA]</scope>
    <source>
        <strain evidence="2 3">HMF5036</strain>
    </source>
</reference>
<dbReference type="NCBIfam" id="TIGR04183">
    <property type="entry name" value="Por_Secre_tail"/>
    <property type="match status" value="1"/>
</dbReference>
<organism evidence="2 3">
    <name type="scientific">Fibrella aquatilis</name>
    <dbReference type="NCBI Taxonomy" id="2817059"/>
    <lineage>
        <taxon>Bacteria</taxon>
        <taxon>Pseudomonadati</taxon>
        <taxon>Bacteroidota</taxon>
        <taxon>Cytophagia</taxon>
        <taxon>Cytophagales</taxon>
        <taxon>Spirosomataceae</taxon>
        <taxon>Fibrella</taxon>
    </lineage>
</organism>
<proteinExistence type="predicted"/>